<keyword evidence="2" id="KW-1133">Transmembrane helix</keyword>
<feature type="transmembrane region" description="Helical" evidence="2">
    <location>
        <begin position="222"/>
        <end position="241"/>
    </location>
</feature>
<keyword evidence="2" id="KW-0472">Membrane</keyword>
<dbReference type="EMBL" id="CP060780">
    <property type="protein sequence ID" value="QNP42600.1"/>
    <property type="molecule type" value="Genomic_DNA"/>
</dbReference>
<evidence type="ECO:0000256" key="2">
    <source>
        <dbReference type="SAM" id="Phobius"/>
    </source>
</evidence>
<sequence length="334" mass="36679">MAAAPASADERIQRFISDVQIQKDSSLQVTETIDVHAERNAINHGIFRDFPTRYGGRNGSQVHVGFTFKGATLDGQPVPASTETVSNGVRIKIGDPDTFVDIGDHRYVIRYETTRQVGRFKDYDELYWNVTGNGWQFPIDFAEARIRLPSAVAFGQRAAYTGVQGSTQSQARVTEEKPGEIVFQTTGPLGPYEGLTVAVAFPKGVVDEPSESDRTKWLIADYGPPVVGVMALIGLGIYYFFAWARAGRNPRAGTVVPLFSPPDDLTPAGMRYIVKMGADDRAFAAALVDMGVRGHIRLSEEKGGFFSSDKTMLERLAGPTRSQPKKKRPSERSQ</sequence>
<reference evidence="4 5" key="1">
    <citation type="submission" date="2020-08" db="EMBL/GenBank/DDBJ databases">
        <title>Genome sequence of Sphingomonas daechungensis KACC 18115T.</title>
        <authorList>
            <person name="Hyun D.-W."/>
            <person name="Bae J.-W."/>
        </authorList>
    </citation>
    <scope>NUCLEOTIDE SEQUENCE [LARGE SCALE GENOMIC DNA]</scope>
    <source>
        <strain evidence="4 5">KACC 18115</strain>
    </source>
</reference>
<dbReference type="InterPro" id="IPR018702">
    <property type="entry name" value="DUF2207"/>
</dbReference>
<evidence type="ECO:0000313" key="5">
    <source>
        <dbReference type="Proteomes" id="UP000516134"/>
    </source>
</evidence>
<name>A0ABX6T0N0_9SPHN</name>
<dbReference type="Proteomes" id="UP000516134">
    <property type="component" value="Chromosome"/>
</dbReference>
<keyword evidence="5" id="KW-1185">Reference proteome</keyword>
<feature type="compositionally biased region" description="Basic residues" evidence="1">
    <location>
        <begin position="323"/>
        <end position="334"/>
    </location>
</feature>
<organism evidence="4 5">
    <name type="scientific">Sphingomonas daechungensis</name>
    <dbReference type="NCBI Taxonomy" id="1176646"/>
    <lineage>
        <taxon>Bacteria</taxon>
        <taxon>Pseudomonadati</taxon>
        <taxon>Pseudomonadota</taxon>
        <taxon>Alphaproteobacteria</taxon>
        <taxon>Sphingomonadales</taxon>
        <taxon>Sphingomonadaceae</taxon>
        <taxon>Sphingomonas</taxon>
    </lineage>
</organism>
<accession>A0ABX6T0N0</accession>
<protein>
    <submittedName>
        <fullName evidence="4">DUF2207 domain-containing protein</fullName>
    </submittedName>
</protein>
<feature type="domain" description="DUF2207" evidence="3">
    <location>
        <begin position="11"/>
        <end position="201"/>
    </location>
</feature>
<evidence type="ECO:0000313" key="4">
    <source>
        <dbReference type="EMBL" id="QNP42600.1"/>
    </source>
</evidence>
<dbReference type="RefSeq" id="WP_187714032.1">
    <property type="nucleotide sequence ID" value="NZ_CP060780.1"/>
</dbReference>
<evidence type="ECO:0000259" key="3">
    <source>
        <dbReference type="Pfam" id="PF09972"/>
    </source>
</evidence>
<keyword evidence="2" id="KW-0812">Transmembrane</keyword>
<feature type="region of interest" description="Disordered" evidence="1">
    <location>
        <begin position="309"/>
        <end position="334"/>
    </location>
</feature>
<evidence type="ECO:0000256" key="1">
    <source>
        <dbReference type="SAM" id="MobiDB-lite"/>
    </source>
</evidence>
<gene>
    <name evidence="4" type="ORF">H9L15_10430</name>
</gene>
<dbReference type="Pfam" id="PF09972">
    <property type="entry name" value="DUF2207"/>
    <property type="match status" value="1"/>
</dbReference>
<proteinExistence type="predicted"/>